<dbReference type="Proteomes" id="UP000008206">
    <property type="component" value="Chromosome"/>
</dbReference>
<evidence type="ECO:0000256" key="1">
    <source>
        <dbReference type="SAM" id="Phobius"/>
    </source>
</evidence>
<gene>
    <name evidence="2" type="ordered locus">Cyan7822_1083</name>
</gene>
<feature type="transmembrane region" description="Helical" evidence="1">
    <location>
        <begin position="37"/>
        <end position="56"/>
    </location>
</feature>
<organism evidence="2 3">
    <name type="scientific">Gloeothece verrucosa (strain PCC 7822)</name>
    <name type="common">Cyanothece sp. (strain PCC 7822)</name>
    <dbReference type="NCBI Taxonomy" id="497965"/>
    <lineage>
        <taxon>Bacteria</taxon>
        <taxon>Bacillati</taxon>
        <taxon>Cyanobacteriota</taxon>
        <taxon>Cyanophyceae</taxon>
        <taxon>Oscillatoriophycideae</taxon>
        <taxon>Chroococcales</taxon>
        <taxon>Aphanothecaceae</taxon>
        <taxon>Gloeothece</taxon>
        <taxon>Gloeothece verrucosa</taxon>
    </lineage>
</organism>
<keyword evidence="3" id="KW-1185">Reference proteome</keyword>
<name>E0UEW1_GLOV7</name>
<feature type="transmembrane region" description="Helical" evidence="1">
    <location>
        <begin position="6"/>
        <end position="25"/>
    </location>
</feature>
<keyword evidence="1" id="KW-0812">Transmembrane</keyword>
<dbReference type="EMBL" id="CP002198">
    <property type="protein sequence ID" value="ADN13091.1"/>
    <property type="molecule type" value="Genomic_DNA"/>
</dbReference>
<keyword evidence="1" id="KW-1133">Transmembrane helix</keyword>
<dbReference type="HOGENOM" id="CLU_199034_0_0_3"/>
<reference evidence="3" key="1">
    <citation type="journal article" date="2011" name="MBio">
        <title>Novel metabolic attributes of the genus Cyanothece, comprising a group of unicellular nitrogen-fixing Cyanobacteria.</title>
        <authorList>
            <person name="Bandyopadhyay A."/>
            <person name="Elvitigala T."/>
            <person name="Welsh E."/>
            <person name="Stockel J."/>
            <person name="Liberton M."/>
            <person name="Min H."/>
            <person name="Sherman L.A."/>
            <person name="Pakrasi H.B."/>
        </authorList>
    </citation>
    <scope>NUCLEOTIDE SEQUENCE [LARGE SCALE GENOMIC DNA]</scope>
    <source>
        <strain evidence="3">PCC 7822</strain>
    </source>
</reference>
<dbReference type="KEGG" id="cyj:Cyan7822_1083"/>
<evidence type="ECO:0000313" key="2">
    <source>
        <dbReference type="EMBL" id="ADN13091.1"/>
    </source>
</evidence>
<protein>
    <submittedName>
        <fullName evidence="2">Uncharacterized protein</fullName>
    </submittedName>
</protein>
<keyword evidence="1" id="KW-0472">Membrane</keyword>
<dbReference type="eggNOG" id="ENOG5030QIS">
    <property type="taxonomic scope" value="Bacteria"/>
</dbReference>
<accession>E0UEW1</accession>
<proteinExistence type="predicted"/>
<dbReference type="AlphaFoldDB" id="E0UEW1"/>
<dbReference type="RefSeq" id="WP_013321198.1">
    <property type="nucleotide sequence ID" value="NC_014501.1"/>
</dbReference>
<evidence type="ECO:0000313" key="3">
    <source>
        <dbReference type="Proteomes" id="UP000008206"/>
    </source>
</evidence>
<dbReference type="OrthoDB" id="428271at2"/>
<sequence length="61" mass="6612">MNNAQIGFILKVLLLSTGLSILIKYGGPLVQIPATPINALIGISLLPLIMLIALWWRSKEA</sequence>
<dbReference type="STRING" id="497965.Cyan7822_1083"/>